<protein>
    <submittedName>
        <fullName evidence="1">Uncharacterized protein</fullName>
    </submittedName>
</protein>
<proteinExistence type="predicted"/>
<sequence length="150" mass="18056">MKKIIFLHLFVLYNILYVYSQSSAYVIFTSTKLDIKGVSKQVFEIRDWDRDAVHIFSIFERAKDTRKQLYFYDFIYENLKDNVDNPFQVKSKDFLNSANLVDWDLVEGKTNAESKYKYIMSHDKIYFIDRNESMNDSVKIYPVKRRVPKF</sequence>
<dbReference type="RefSeq" id="WP_117600958.1">
    <property type="nucleotide sequence ID" value="NZ_BAABZM010000001.1"/>
</dbReference>
<comment type="caution">
    <text evidence="1">The sequence shown here is derived from an EMBL/GenBank/DDBJ whole genome shotgun (WGS) entry which is preliminary data.</text>
</comment>
<reference evidence="1 2" key="1">
    <citation type="submission" date="2018-08" db="EMBL/GenBank/DDBJ databases">
        <title>A genome reference for cultivated species of the human gut microbiota.</title>
        <authorList>
            <person name="Zou Y."/>
            <person name="Xue W."/>
            <person name="Luo G."/>
        </authorList>
    </citation>
    <scope>NUCLEOTIDE SEQUENCE [LARGE SCALE GENOMIC DNA]</scope>
    <source>
        <strain evidence="1 2">OM03-4</strain>
    </source>
</reference>
<name>A0A3E5EV12_BACUN</name>
<organism evidence="1 2">
    <name type="scientific">Bacteroides uniformis</name>
    <dbReference type="NCBI Taxonomy" id="820"/>
    <lineage>
        <taxon>Bacteria</taxon>
        <taxon>Pseudomonadati</taxon>
        <taxon>Bacteroidota</taxon>
        <taxon>Bacteroidia</taxon>
        <taxon>Bacteroidales</taxon>
        <taxon>Bacteroidaceae</taxon>
        <taxon>Bacteroides</taxon>
    </lineage>
</organism>
<dbReference type="AlphaFoldDB" id="A0A3E5EV12"/>
<evidence type="ECO:0000313" key="2">
    <source>
        <dbReference type="Proteomes" id="UP000260759"/>
    </source>
</evidence>
<evidence type="ECO:0000313" key="1">
    <source>
        <dbReference type="EMBL" id="RGN92334.1"/>
    </source>
</evidence>
<gene>
    <name evidence="1" type="ORF">DXB37_14670</name>
</gene>
<dbReference type="EMBL" id="QSVA01000013">
    <property type="protein sequence ID" value="RGN92334.1"/>
    <property type="molecule type" value="Genomic_DNA"/>
</dbReference>
<accession>A0A3E5EV12</accession>
<dbReference type="Proteomes" id="UP000260759">
    <property type="component" value="Unassembled WGS sequence"/>
</dbReference>